<dbReference type="EMBL" id="NBII01000011">
    <property type="protein sequence ID" value="PAV14900.1"/>
    <property type="molecule type" value="Genomic_DNA"/>
</dbReference>
<dbReference type="InParanoid" id="A0A286U5R5"/>
<dbReference type="AlphaFoldDB" id="A0A286U5R5"/>
<reference evidence="1 2" key="1">
    <citation type="journal article" date="2017" name="Mol. Ecol.">
        <title>Comparative and population genomic landscape of Phellinus noxius: A hypervariable fungus causing root rot in trees.</title>
        <authorList>
            <person name="Chung C.L."/>
            <person name="Lee T.J."/>
            <person name="Akiba M."/>
            <person name="Lee H.H."/>
            <person name="Kuo T.H."/>
            <person name="Liu D."/>
            <person name="Ke H.M."/>
            <person name="Yokoi T."/>
            <person name="Roa M.B."/>
            <person name="Lu M.J."/>
            <person name="Chang Y.Y."/>
            <person name="Ann P.J."/>
            <person name="Tsai J.N."/>
            <person name="Chen C.Y."/>
            <person name="Tzean S.S."/>
            <person name="Ota Y."/>
            <person name="Hattori T."/>
            <person name="Sahashi N."/>
            <person name="Liou R.F."/>
            <person name="Kikuchi T."/>
            <person name="Tsai I.J."/>
        </authorList>
    </citation>
    <scope>NUCLEOTIDE SEQUENCE [LARGE SCALE GENOMIC DNA]</scope>
    <source>
        <strain evidence="1 2">FFPRI411160</strain>
    </source>
</reference>
<proteinExistence type="predicted"/>
<organism evidence="1 2">
    <name type="scientific">Pyrrhoderma noxium</name>
    <dbReference type="NCBI Taxonomy" id="2282107"/>
    <lineage>
        <taxon>Eukaryota</taxon>
        <taxon>Fungi</taxon>
        <taxon>Dikarya</taxon>
        <taxon>Basidiomycota</taxon>
        <taxon>Agaricomycotina</taxon>
        <taxon>Agaricomycetes</taxon>
        <taxon>Hymenochaetales</taxon>
        <taxon>Hymenochaetaceae</taxon>
        <taxon>Pyrrhoderma</taxon>
    </lineage>
</organism>
<keyword evidence="2" id="KW-1185">Reference proteome</keyword>
<name>A0A286U5R5_9AGAM</name>
<gene>
    <name evidence="1" type="ORF">PNOK_0945300</name>
</gene>
<accession>A0A286U5R5</accession>
<dbReference type="Proteomes" id="UP000217199">
    <property type="component" value="Unassembled WGS sequence"/>
</dbReference>
<protein>
    <submittedName>
        <fullName evidence="1">Uncharacterized protein</fullName>
    </submittedName>
</protein>
<evidence type="ECO:0000313" key="2">
    <source>
        <dbReference type="Proteomes" id="UP000217199"/>
    </source>
</evidence>
<evidence type="ECO:0000313" key="1">
    <source>
        <dbReference type="EMBL" id="PAV14900.1"/>
    </source>
</evidence>
<comment type="caution">
    <text evidence="1">The sequence shown here is derived from an EMBL/GenBank/DDBJ whole genome shotgun (WGS) entry which is preliminary data.</text>
</comment>
<sequence length="134" mass="16498">MDDRTRRRCSLSPLFPVSHYVLPIGREGRGEEEGKSTYEWFYQDEKKKGGLDWVRIKLRRKTEDGKRKNSRIQLFKVHTLEKTFESCRFRVRVNVKRFCFWFRLLGYMRICVRPKCETQARNLIPWWRESGYWR</sequence>